<dbReference type="SUPFAM" id="SSF48498">
    <property type="entry name" value="Tetracyclin repressor-like, C-terminal domain"/>
    <property type="match status" value="1"/>
</dbReference>
<feature type="DNA-binding region" description="H-T-H motif" evidence="4">
    <location>
        <begin position="18"/>
        <end position="37"/>
    </location>
</feature>
<dbReference type="Pfam" id="PF00440">
    <property type="entry name" value="TetR_N"/>
    <property type="match status" value="1"/>
</dbReference>
<dbReference type="NCBIfam" id="NF041196">
    <property type="entry name" value="ScbR_bind_reg"/>
    <property type="match status" value="1"/>
</dbReference>
<dbReference type="InterPro" id="IPR050109">
    <property type="entry name" value="HTH-type_TetR-like_transc_reg"/>
</dbReference>
<keyword evidence="1" id="KW-0805">Transcription regulation</keyword>
<reference evidence="6 7" key="1">
    <citation type="submission" date="2020-08" db="EMBL/GenBank/DDBJ databases">
        <title>Genomic Encyclopedia of Type Strains, Phase III (KMG-III): the genomes of soil and plant-associated and newly described type strains.</title>
        <authorList>
            <person name="Whitman W."/>
        </authorList>
    </citation>
    <scope>NUCLEOTIDE SEQUENCE [LARGE SCALE GENOMIC DNA]</scope>
    <source>
        <strain evidence="6 7">CECT 3226</strain>
    </source>
</reference>
<dbReference type="InterPro" id="IPR023772">
    <property type="entry name" value="DNA-bd_HTH_TetR-type_CS"/>
</dbReference>
<dbReference type="AlphaFoldDB" id="A0A7W8FBZ1"/>
<dbReference type="InterPro" id="IPR009057">
    <property type="entry name" value="Homeodomain-like_sf"/>
</dbReference>
<protein>
    <submittedName>
        <fullName evidence="6">AcrR family transcriptional regulator</fullName>
    </submittedName>
</protein>
<dbReference type="GO" id="GO:0003700">
    <property type="term" value="F:DNA-binding transcription factor activity"/>
    <property type="evidence" value="ECO:0007669"/>
    <property type="project" value="TreeGrafter"/>
</dbReference>
<dbReference type="InterPro" id="IPR054126">
    <property type="entry name" value="CprB_TetR_C"/>
</dbReference>
<organism evidence="6 7">
    <name type="scientific">Streptomyces griseoloalbus</name>
    <dbReference type="NCBI Taxonomy" id="67303"/>
    <lineage>
        <taxon>Bacteria</taxon>
        <taxon>Bacillati</taxon>
        <taxon>Actinomycetota</taxon>
        <taxon>Actinomycetes</taxon>
        <taxon>Kitasatosporales</taxon>
        <taxon>Streptomycetaceae</taxon>
        <taxon>Streptomyces</taxon>
    </lineage>
</organism>
<dbReference type="SUPFAM" id="SSF46689">
    <property type="entry name" value="Homeodomain-like"/>
    <property type="match status" value="1"/>
</dbReference>
<proteinExistence type="predicted"/>
<evidence type="ECO:0000256" key="1">
    <source>
        <dbReference type="ARBA" id="ARBA00023015"/>
    </source>
</evidence>
<dbReference type="PROSITE" id="PS01081">
    <property type="entry name" value="HTH_TETR_1"/>
    <property type="match status" value="1"/>
</dbReference>
<dbReference type="InterPro" id="IPR001647">
    <property type="entry name" value="HTH_TetR"/>
</dbReference>
<evidence type="ECO:0000259" key="5">
    <source>
        <dbReference type="PROSITE" id="PS50977"/>
    </source>
</evidence>
<keyword evidence="2 4" id="KW-0238">DNA-binding</keyword>
<dbReference type="PROSITE" id="PS50977">
    <property type="entry name" value="HTH_TETR_2"/>
    <property type="match status" value="1"/>
</dbReference>
<evidence type="ECO:0000256" key="3">
    <source>
        <dbReference type="ARBA" id="ARBA00023163"/>
    </source>
</evidence>
<dbReference type="GO" id="GO:0000976">
    <property type="term" value="F:transcription cis-regulatory region binding"/>
    <property type="evidence" value="ECO:0007669"/>
    <property type="project" value="TreeGrafter"/>
</dbReference>
<accession>A0A7W8FBZ1</accession>
<evidence type="ECO:0000313" key="7">
    <source>
        <dbReference type="Proteomes" id="UP000568022"/>
    </source>
</evidence>
<dbReference type="PANTHER" id="PTHR30055:SF234">
    <property type="entry name" value="HTH-TYPE TRANSCRIPTIONAL REGULATOR BETI"/>
    <property type="match status" value="1"/>
</dbReference>
<dbReference type="Pfam" id="PF21935">
    <property type="entry name" value="TetR_C_45"/>
    <property type="match status" value="1"/>
</dbReference>
<dbReference type="InterPro" id="IPR036271">
    <property type="entry name" value="Tet_transcr_reg_TetR-rel_C_sf"/>
</dbReference>
<sequence>MLRAAAEVFDESGYLGASITKILERAGVTAGAVYFHFRSKEGLARAVILEQAADLQFPEGEGGLQQLLDMTGYLAVEMQRNTLLRAGVRLAVEQGVVGKQEYSIYEWWADRFHQELVVARRKDQLLDGVDEAAFAQLLVAAYTGTQVMSQLSTGRADLPRRIADMWRCLLPALAPASVVSGLRIPEGDTVGAT</sequence>
<feature type="domain" description="HTH tetR-type" evidence="5">
    <location>
        <begin position="1"/>
        <end position="55"/>
    </location>
</feature>
<dbReference type="EMBL" id="JACHJE010000015">
    <property type="protein sequence ID" value="MBB5128824.1"/>
    <property type="molecule type" value="Genomic_DNA"/>
</dbReference>
<evidence type="ECO:0000256" key="2">
    <source>
        <dbReference type="ARBA" id="ARBA00023125"/>
    </source>
</evidence>
<evidence type="ECO:0000256" key="4">
    <source>
        <dbReference type="PROSITE-ProRule" id="PRU00335"/>
    </source>
</evidence>
<dbReference type="InterPro" id="IPR047923">
    <property type="entry name" value="ArpA-like"/>
</dbReference>
<gene>
    <name evidence="6" type="ORF">FHS32_005601</name>
</gene>
<dbReference type="Proteomes" id="UP000568022">
    <property type="component" value="Unassembled WGS sequence"/>
</dbReference>
<dbReference type="PANTHER" id="PTHR30055">
    <property type="entry name" value="HTH-TYPE TRANSCRIPTIONAL REGULATOR RUTR"/>
    <property type="match status" value="1"/>
</dbReference>
<name>A0A7W8FBZ1_9ACTN</name>
<evidence type="ECO:0000313" key="6">
    <source>
        <dbReference type="EMBL" id="MBB5128824.1"/>
    </source>
</evidence>
<keyword evidence="3" id="KW-0804">Transcription</keyword>
<comment type="caution">
    <text evidence="6">The sequence shown here is derived from an EMBL/GenBank/DDBJ whole genome shotgun (WGS) entry which is preliminary data.</text>
</comment>
<keyword evidence="7" id="KW-1185">Reference proteome</keyword>
<dbReference type="Gene3D" id="1.10.357.10">
    <property type="entry name" value="Tetracycline Repressor, domain 2"/>
    <property type="match status" value="1"/>
</dbReference>
<dbReference type="PRINTS" id="PR00455">
    <property type="entry name" value="HTHTETR"/>
</dbReference>